<dbReference type="SMART" id="SM00086">
    <property type="entry name" value="PAC"/>
    <property type="match status" value="1"/>
</dbReference>
<dbReference type="NCBIfam" id="TIGR00229">
    <property type="entry name" value="sensory_box"/>
    <property type="match status" value="1"/>
</dbReference>
<dbReference type="InterPro" id="IPR003594">
    <property type="entry name" value="HATPase_dom"/>
</dbReference>
<evidence type="ECO:0000256" key="4">
    <source>
        <dbReference type="SAM" id="Coils"/>
    </source>
</evidence>
<dbReference type="SUPFAM" id="SSF55874">
    <property type="entry name" value="ATPase domain of HSP90 chaperone/DNA topoisomerase II/histidine kinase"/>
    <property type="match status" value="1"/>
</dbReference>
<dbReference type="PROSITE" id="PS50113">
    <property type="entry name" value="PAC"/>
    <property type="match status" value="1"/>
</dbReference>
<dbReference type="Proteomes" id="UP001517247">
    <property type="component" value="Unassembled WGS sequence"/>
</dbReference>
<dbReference type="Pfam" id="PF08447">
    <property type="entry name" value="PAS_3"/>
    <property type="match status" value="1"/>
</dbReference>
<protein>
    <submittedName>
        <fullName evidence="8">PAS domain-containing protein</fullName>
    </submittedName>
</protein>
<feature type="coiled-coil region" evidence="4">
    <location>
        <begin position="131"/>
        <end position="167"/>
    </location>
</feature>
<dbReference type="EMBL" id="SSHJ02000007">
    <property type="protein sequence ID" value="MFN0256687.1"/>
    <property type="molecule type" value="Genomic_DNA"/>
</dbReference>
<evidence type="ECO:0000256" key="2">
    <source>
        <dbReference type="ARBA" id="ARBA00022777"/>
    </source>
</evidence>
<dbReference type="Gene3D" id="3.30.450.20">
    <property type="entry name" value="PAS domain"/>
    <property type="match status" value="1"/>
</dbReference>
<organism evidence="8 9">
    <name type="scientific">Pedobacter ureilyticus</name>
    <dbReference type="NCBI Taxonomy" id="1393051"/>
    <lineage>
        <taxon>Bacteria</taxon>
        <taxon>Pseudomonadati</taxon>
        <taxon>Bacteroidota</taxon>
        <taxon>Sphingobacteriia</taxon>
        <taxon>Sphingobacteriales</taxon>
        <taxon>Sphingobacteriaceae</taxon>
        <taxon>Pedobacter</taxon>
    </lineage>
</organism>
<dbReference type="InterPro" id="IPR035965">
    <property type="entry name" value="PAS-like_dom_sf"/>
</dbReference>
<proteinExistence type="predicted"/>
<feature type="domain" description="PAS" evidence="6">
    <location>
        <begin position="8"/>
        <end position="82"/>
    </location>
</feature>
<dbReference type="InterPro" id="IPR000700">
    <property type="entry name" value="PAS-assoc_C"/>
</dbReference>
<dbReference type="SMART" id="SM00387">
    <property type="entry name" value="HATPase_c"/>
    <property type="match status" value="1"/>
</dbReference>
<dbReference type="SUPFAM" id="SSF55785">
    <property type="entry name" value="PYP-like sensor domain (PAS domain)"/>
    <property type="match status" value="1"/>
</dbReference>
<evidence type="ECO:0000256" key="3">
    <source>
        <dbReference type="ARBA" id="ARBA00023012"/>
    </source>
</evidence>
<dbReference type="Gene3D" id="3.30.565.10">
    <property type="entry name" value="Histidine kinase-like ATPase, C-terminal domain"/>
    <property type="match status" value="1"/>
</dbReference>
<comment type="caution">
    <text evidence="8">The sequence shown here is derived from an EMBL/GenBank/DDBJ whole genome shotgun (WGS) entry which is preliminary data.</text>
</comment>
<sequence>MNDSHHTDQPLFKGIADAVPGMLYIIELTGMKMVYANQKVLDLFGRTLEELSAMGPSLFDHVVYPPDRTRFDAHIVELLTSPVGHVAELSFRLLNHKGEPTWLRTRRTIFQWDNEGNPTHVISVSQDISAEIQLQEVNERIALERKRLKEEKELEVIRAVLSKQEEERDRIAESLHNGLGQLLYGAKLGLLALEPEPEQAFREKKTYALELLDESIIQTRRISHQLMPIVLNDFGLKAAIEDTYRKMNTDVNFSLQMTAGKKIAPQYIELAVFRIVQELVLNVGKHAAAKNCQIKVDIAEKHVNIHVSDDGKGMTNAQHSDGVGLRAIRDKVSLLKGQMDIYSQPGDTAISINIPYRSSPN</sequence>
<gene>
    <name evidence="8" type="ORF">E6A44_013950</name>
</gene>
<dbReference type="PROSITE" id="PS50109">
    <property type="entry name" value="HIS_KIN"/>
    <property type="match status" value="1"/>
</dbReference>
<dbReference type="SMART" id="SM00091">
    <property type="entry name" value="PAS"/>
    <property type="match status" value="1"/>
</dbReference>
<evidence type="ECO:0000259" key="6">
    <source>
        <dbReference type="PROSITE" id="PS50112"/>
    </source>
</evidence>
<reference evidence="8 9" key="1">
    <citation type="submission" date="2024-12" db="EMBL/GenBank/DDBJ databases">
        <authorList>
            <person name="Hu S."/>
        </authorList>
    </citation>
    <scope>NUCLEOTIDE SEQUENCE [LARGE SCALE GENOMIC DNA]</scope>
    <source>
        <strain evidence="8 9">THG-T11</strain>
    </source>
</reference>
<dbReference type="InterPro" id="IPR013655">
    <property type="entry name" value="PAS_fold_3"/>
</dbReference>
<dbReference type="InterPro" id="IPR036890">
    <property type="entry name" value="HATPase_C_sf"/>
</dbReference>
<dbReference type="PANTHER" id="PTHR24421">
    <property type="entry name" value="NITRATE/NITRITE SENSOR PROTEIN NARX-RELATED"/>
    <property type="match status" value="1"/>
</dbReference>
<evidence type="ECO:0000259" key="7">
    <source>
        <dbReference type="PROSITE" id="PS50113"/>
    </source>
</evidence>
<feature type="domain" description="PAC" evidence="7">
    <location>
        <begin position="87"/>
        <end position="140"/>
    </location>
</feature>
<dbReference type="CDD" id="cd00130">
    <property type="entry name" value="PAS"/>
    <property type="match status" value="1"/>
</dbReference>
<keyword evidence="4" id="KW-0175">Coiled coil</keyword>
<dbReference type="InterPro" id="IPR050482">
    <property type="entry name" value="Sensor_HK_TwoCompSys"/>
</dbReference>
<keyword evidence="3" id="KW-0902">Two-component regulatory system</keyword>
<name>A0ABW9J9X3_9SPHI</name>
<keyword evidence="9" id="KW-1185">Reference proteome</keyword>
<evidence type="ECO:0000259" key="5">
    <source>
        <dbReference type="PROSITE" id="PS50109"/>
    </source>
</evidence>
<dbReference type="PROSITE" id="PS50112">
    <property type="entry name" value="PAS"/>
    <property type="match status" value="1"/>
</dbReference>
<dbReference type="Pfam" id="PF02518">
    <property type="entry name" value="HATPase_c"/>
    <property type="match status" value="1"/>
</dbReference>
<keyword evidence="1" id="KW-0808">Transferase</keyword>
<dbReference type="Pfam" id="PF07730">
    <property type="entry name" value="HisKA_3"/>
    <property type="match status" value="1"/>
</dbReference>
<evidence type="ECO:0000313" key="8">
    <source>
        <dbReference type="EMBL" id="MFN0256687.1"/>
    </source>
</evidence>
<accession>A0ABW9J9X3</accession>
<feature type="domain" description="Histidine kinase" evidence="5">
    <location>
        <begin position="170"/>
        <end position="358"/>
    </location>
</feature>
<dbReference type="InterPro" id="IPR001610">
    <property type="entry name" value="PAC"/>
</dbReference>
<evidence type="ECO:0000313" key="9">
    <source>
        <dbReference type="Proteomes" id="UP001517247"/>
    </source>
</evidence>
<dbReference type="RefSeq" id="WP_138723775.1">
    <property type="nucleotide sequence ID" value="NZ_SSHJ02000007.1"/>
</dbReference>
<dbReference type="InterPro" id="IPR005467">
    <property type="entry name" value="His_kinase_dom"/>
</dbReference>
<dbReference type="CDD" id="cd16917">
    <property type="entry name" value="HATPase_UhpB-NarQ-NarX-like"/>
    <property type="match status" value="1"/>
</dbReference>
<dbReference type="InterPro" id="IPR011712">
    <property type="entry name" value="Sig_transdc_His_kin_sub3_dim/P"/>
</dbReference>
<keyword evidence="2" id="KW-0418">Kinase</keyword>
<evidence type="ECO:0000256" key="1">
    <source>
        <dbReference type="ARBA" id="ARBA00022679"/>
    </source>
</evidence>
<dbReference type="InterPro" id="IPR000014">
    <property type="entry name" value="PAS"/>
</dbReference>